<organism evidence="2 3">
    <name type="scientific">Liparis tanakae</name>
    <name type="common">Tanaka's snailfish</name>
    <dbReference type="NCBI Taxonomy" id="230148"/>
    <lineage>
        <taxon>Eukaryota</taxon>
        <taxon>Metazoa</taxon>
        <taxon>Chordata</taxon>
        <taxon>Craniata</taxon>
        <taxon>Vertebrata</taxon>
        <taxon>Euteleostomi</taxon>
        <taxon>Actinopterygii</taxon>
        <taxon>Neopterygii</taxon>
        <taxon>Teleostei</taxon>
        <taxon>Neoteleostei</taxon>
        <taxon>Acanthomorphata</taxon>
        <taxon>Eupercaria</taxon>
        <taxon>Perciformes</taxon>
        <taxon>Cottioidei</taxon>
        <taxon>Cottales</taxon>
        <taxon>Liparidae</taxon>
        <taxon>Liparis</taxon>
    </lineage>
</organism>
<comment type="caution">
    <text evidence="2">The sequence shown here is derived from an EMBL/GenBank/DDBJ whole genome shotgun (WGS) entry which is preliminary data.</text>
</comment>
<sequence length="249" mass="28097">MGRDKCGKTGGKRELKREERRWRDGARRRRRTVGDPADMSGRCKAREFPSPRPRVQPESKNTAMEPTTPPPQHTTWSPRRWRPETGGTGTLSNLSRGKAGGERKERQGVEVSNGPPPMGGTMKWQGSVSTLRFLWVGEAERVRQTRSEEVRGGQRRSGLHLRRSELHLRRSEEVRGGQGFTRGQRRTGLHPRSEEVRGGQGFTRGQRRSEEVRGGQGFIRGGQRRSEEVRGGQRRSGLPPRRSAPKDGP</sequence>
<evidence type="ECO:0000313" key="2">
    <source>
        <dbReference type="EMBL" id="TNN42671.1"/>
    </source>
</evidence>
<feature type="region of interest" description="Disordered" evidence="1">
    <location>
        <begin position="1"/>
        <end position="125"/>
    </location>
</feature>
<dbReference type="AlphaFoldDB" id="A0A4Z2FNQ7"/>
<accession>A0A4Z2FNQ7</accession>
<feature type="compositionally biased region" description="Basic and acidic residues" evidence="1">
    <location>
        <begin position="1"/>
        <end position="25"/>
    </location>
</feature>
<keyword evidence="3" id="KW-1185">Reference proteome</keyword>
<feature type="region of interest" description="Disordered" evidence="1">
    <location>
        <begin position="142"/>
        <end position="249"/>
    </location>
</feature>
<feature type="compositionally biased region" description="Basic and acidic residues" evidence="1">
    <location>
        <begin position="99"/>
        <end position="108"/>
    </location>
</feature>
<protein>
    <submittedName>
        <fullName evidence="2">Uncharacterized protein</fullName>
    </submittedName>
</protein>
<dbReference type="EMBL" id="SRLO01001020">
    <property type="protein sequence ID" value="TNN42671.1"/>
    <property type="molecule type" value="Genomic_DNA"/>
</dbReference>
<reference evidence="2 3" key="1">
    <citation type="submission" date="2019-03" db="EMBL/GenBank/DDBJ databases">
        <title>First draft genome of Liparis tanakae, snailfish: a comprehensive survey of snailfish specific genes.</title>
        <authorList>
            <person name="Kim W."/>
            <person name="Song I."/>
            <person name="Jeong J.-H."/>
            <person name="Kim D."/>
            <person name="Kim S."/>
            <person name="Ryu S."/>
            <person name="Song J.Y."/>
            <person name="Lee S.K."/>
        </authorList>
    </citation>
    <scope>NUCLEOTIDE SEQUENCE [LARGE SCALE GENOMIC DNA]</scope>
    <source>
        <tissue evidence="2">Muscle</tissue>
    </source>
</reference>
<feature type="compositionally biased region" description="Basic and acidic residues" evidence="1">
    <location>
        <begin position="162"/>
        <end position="175"/>
    </location>
</feature>
<feature type="compositionally biased region" description="Basic and acidic residues" evidence="1">
    <location>
        <begin position="142"/>
        <end position="152"/>
    </location>
</feature>
<dbReference type="Proteomes" id="UP000314294">
    <property type="component" value="Unassembled WGS sequence"/>
</dbReference>
<name>A0A4Z2FNQ7_9TELE</name>
<evidence type="ECO:0000313" key="3">
    <source>
        <dbReference type="Proteomes" id="UP000314294"/>
    </source>
</evidence>
<gene>
    <name evidence="2" type="ORF">EYF80_047135</name>
</gene>
<proteinExistence type="predicted"/>
<evidence type="ECO:0000256" key="1">
    <source>
        <dbReference type="SAM" id="MobiDB-lite"/>
    </source>
</evidence>